<sequence length="152" mass="16802">MTYETASYWTFTELPRPQDIEDMAHAEVLVADSRLDQSLIRAAVDEVFEANPTLGAVFEPWCDRWMARPGGSWAWAVEPPGATVAEVIARQRAAFDMRLGRLFGVSLLPGTPDRLVLTASHLCVDGESWQAVVEEVVTAYDAGQLEPEPARI</sequence>
<dbReference type="InterPro" id="IPR023213">
    <property type="entry name" value="CAT-like_dom_sf"/>
</dbReference>
<evidence type="ECO:0000313" key="1">
    <source>
        <dbReference type="EMBL" id="GFG88851.1"/>
    </source>
</evidence>
<evidence type="ECO:0008006" key="3">
    <source>
        <dbReference type="Google" id="ProtNLM"/>
    </source>
</evidence>
<dbReference type="SUPFAM" id="SSF52777">
    <property type="entry name" value="CoA-dependent acyltransferases"/>
    <property type="match status" value="1"/>
</dbReference>
<accession>A0A7I9YJJ9</accession>
<comment type="caution">
    <text evidence="1">The sequence shown here is derived from an EMBL/GenBank/DDBJ whole genome shotgun (WGS) entry which is preliminary data.</text>
</comment>
<organism evidence="1 2">
    <name type="scientific">Mycobacterium bourgelatii</name>
    <dbReference type="NCBI Taxonomy" id="1273442"/>
    <lineage>
        <taxon>Bacteria</taxon>
        <taxon>Bacillati</taxon>
        <taxon>Actinomycetota</taxon>
        <taxon>Actinomycetes</taxon>
        <taxon>Mycobacteriales</taxon>
        <taxon>Mycobacteriaceae</taxon>
        <taxon>Mycobacterium</taxon>
    </lineage>
</organism>
<dbReference type="AlphaFoldDB" id="A0A7I9YJJ9"/>
<name>A0A7I9YJJ9_MYCBU</name>
<dbReference type="EMBL" id="BLKZ01000001">
    <property type="protein sequence ID" value="GFG88851.1"/>
    <property type="molecule type" value="Genomic_DNA"/>
</dbReference>
<proteinExistence type="predicted"/>
<evidence type="ECO:0000313" key="2">
    <source>
        <dbReference type="Proteomes" id="UP000465360"/>
    </source>
</evidence>
<gene>
    <name evidence="1" type="ORF">MBOU_08930</name>
</gene>
<reference evidence="1 2" key="1">
    <citation type="journal article" date="2019" name="Emerg. Microbes Infect.">
        <title>Comprehensive subspecies identification of 175 nontuberculous mycobacteria species based on 7547 genomic profiles.</title>
        <authorList>
            <person name="Matsumoto Y."/>
            <person name="Kinjo T."/>
            <person name="Motooka D."/>
            <person name="Nabeya D."/>
            <person name="Jung N."/>
            <person name="Uechi K."/>
            <person name="Horii T."/>
            <person name="Iida T."/>
            <person name="Fujita J."/>
            <person name="Nakamura S."/>
        </authorList>
    </citation>
    <scope>NUCLEOTIDE SEQUENCE [LARGE SCALE GENOMIC DNA]</scope>
    <source>
        <strain evidence="1 2">JCM 30725</strain>
    </source>
</reference>
<dbReference type="Proteomes" id="UP000465360">
    <property type="component" value="Unassembled WGS sequence"/>
</dbReference>
<protein>
    <recommendedName>
        <fullName evidence="3">Condensation protein</fullName>
    </recommendedName>
</protein>
<dbReference type="Gene3D" id="3.30.559.10">
    <property type="entry name" value="Chloramphenicol acetyltransferase-like domain"/>
    <property type="match status" value="1"/>
</dbReference>
<keyword evidence="2" id="KW-1185">Reference proteome</keyword>